<comment type="caution">
    <text evidence="1">The sequence shown here is derived from an EMBL/GenBank/DDBJ whole genome shotgun (WGS) entry which is preliminary data.</text>
</comment>
<sequence>MLNACYDLLLSLSVEHIFCTIEKYFLFQNDIISTKIDMIDYRVRNRYFMRIKKNVFILNLYIYRDIIFNRRTKVCKYRYCNSEMALNDEKICKQ</sequence>
<dbReference type="EMBL" id="JAYRBN010000063">
    <property type="protein sequence ID" value="KAL2738136.1"/>
    <property type="molecule type" value="Genomic_DNA"/>
</dbReference>
<protein>
    <submittedName>
        <fullName evidence="1">Uncharacterized protein</fullName>
    </submittedName>
</protein>
<name>A0ABD2BZD0_VESMC</name>
<proteinExistence type="predicted"/>
<keyword evidence="2" id="KW-1185">Reference proteome</keyword>
<organism evidence="1 2">
    <name type="scientific">Vespula maculifrons</name>
    <name type="common">Eastern yellow jacket</name>
    <name type="synonym">Wasp</name>
    <dbReference type="NCBI Taxonomy" id="7453"/>
    <lineage>
        <taxon>Eukaryota</taxon>
        <taxon>Metazoa</taxon>
        <taxon>Ecdysozoa</taxon>
        <taxon>Arthropoda</taxon>
        <taxon>Hexapoda</taxon>
        <taxon>Insecta</taxon>
        <taxon>Pterygota</taxon>
        <taxon>Neoptera</taxon>
        <taxon>Endopterygota</taxon>
        <taxon>Hymenoptera</taxon>
        <taxon>Apocrita</taxon>
        <taxon>Aculeata</taxon>
        <taxon>Vespoidea</taxon>
        <taxon>Vespidae</taxon>
        <taxon>Vespinae</taxon>
        <taxon>Vespula</taxon>
    </lineage>
</organism>
<evidence type="ECO:0000313" key="1">
    <source>
        <dbReference type="EMBL" id="KAL2738136.1"/>
    </source>
</evidence>
<evidence type="ECO:0000313" key="2">
    <source>
        <dbReference type="Proteomes" id="UP001607303"/>
    </source>
</evidence>
<reference evidence="1 2" key="1">
    <citation type="journal article" date="2024" name="Ann. Entomol. Soc. Am.">
        <title>Genomic analyses of the southern and eastern yellowjacket wasps (Hymenoptera: Vespidae) reveal evolutionary signatures of social life.</title>
        <authorList>
            <person name="Catto M.A."/>
            <person name="Caine P.B."/>
            <person name="Orr S.E."/>
            <person name="Hunt B.G."/>
            <person name="Goodisman M.A.D."/>
        </authorList>
    </citation>
    <scope>NUCLEOTIDE SEQUENCE [LARGE SCALE GENOMIC DNA]</scope>
    <source>
        <strain evidence="1">232</strain>
        <tissue evidence="1">Head and thorax</tissue>
    </source>
</reference>
<dbReference type="Proteomes" id="UP001607303">
    <property type="component" value="Unassembled WGS sequence"/>
</dbReference>
<accession>A0ABD2BZD0</accession>
<dbReference type="AlphaFoldDB" id="A0ABD2BZD0"/>
<gene>
    <name evidence="1" type="ORF">V1477_011495</name>
</gene>